<dbReference type="EMBL" id="JAVDXO010000001">
    <property type="protein sequence ID" value="MDR7305159.1"/>
    <property type="molecule type" value="Genomic_DNA"/>
</dbReference>
<dbReference type="GO" id="GO:0003887">
    <property type="term" value="F:DNA-directed DNA polymerase activity"/>
    <property type="evidence" value="ECO:0007669"/>
    <property type="project" value="UniProtKB-EC"/>
</dbReference>
<keyword evidence="1" id="KW-0808">Transferase</keyword>
<dbReference type="Gene3D" id="3.40.50.10110">
    <property type="entry name" value="DNA polymerase III subunit chi"/>
    <property type="match status" value="1"/>
</dbReference>
<gene>
    <name evidence="1" type="ORF">J2X15_000425</name>
</gene>
<dbReference type="EC" id="2.7.7.7" evidence="1"/>
<comment type="caution">
    <text evidence="1">The sequence shown here is derived from an EMBL/GenBank/DDBJ whole genome shotgun (WGS) entry which is preliminary data.</text>
</comment>
<proteinExistence type="predicted"/>
<dbReference type="InterPro" id="IPR007459">
    <property type="entry name" value="DNA_pol3_chi"/>
</dbReference>
<dbReference type="InterPro" id="IPR036768">
    <property type="entry name" value="PolIII_chi_sf"/>
</dbReference>
<protein>
    <submittedName>
        <fullName evidence="1">DNA polymerase-3 subunit chi</fullName>
        <ecNumber evidence="1">2.7.7.7</ecNumber>
    </submittedName>
</protein>
<dbReference type="SUPFAM" id="SSF102400">
    <property type="entry name" value="DNA polymerase III chi subunit"/>
    <property type="match status" value="1"/>
</dbReference>
<name>A0ABU1ZHZ4_9BURK</name>
<sequence>MTEVAFHFGAPDKLDYVCRLLRKATGRGAKVVVLGPQSHMQQLDAKLWGLSPTDFLAHSLDGGALQARSPVVLTTALHAGLAEHGVLVNLTDAVPEGFAQFERVIEVVSTDEADRSVARGRWRQYAQQGIRIQKHDLNLRGAG</sequence>
<organism evidence="1 2">
    <name type="scientific">Rhodoferax saidenbachensis</name>
    <dbReference type="NCBI Taxonomy" id="1484693"/>
    <lineage>
        <taxon>Bacteria</taxon>
        <taxon>Pseudomonadati</taxon>
        <taxon>Pseudomonadota</taxon>
        <taxon>Betaproteobacteria</taxon>
        <taxon>Burkholderiales</taxon>
        <taxon>Comamonadaceae</taxon>
        <taxon>Rhodoferax</taxon>
    </lineage>
</organism>
<dbReference type="PANTHER" id="PTHR38767:SF1">
    <property type="entry name" value="DNA POLYMERASE III SUBUNIT CHI"/>
    <property type="match status" value="1"/>
</dbReference>
<keyword evidence="2" id="KW-1185">Reference proteome</keyword>
<accession>A0ABU1ZHZ4</accession>
<dbReference type="RefSeq" id="WP_310339041.1">
    <property type="nucleotide sequence ID" value="NZ_JAVDXO010000001.1"/>
</dbReference>
<dbReference type="Proteomes" id="UP001268089">
    <property type="component" value="Unassembled WGS sequence"/>
</dbReference>
<evidence type="ECO:0000313" key="2">
    <source>
        <dbReference type="Proteomes" id="UP001268089"/>
    </source>
</evidence>
<dbReference type="PANTHER" id="PTHR38767">
    <property type="entry name" value="DNA POLYMERASE III SUBUNIT CHI"/>
    <property type="match status" value="1"/>
</dbReference>
<evidence type="ECO:0000313" key="1">
    <source>
        <dbReference type="EMBL" id="MDR7305159.1"/>
    </source>
</evidence>
<keyword evidence="1" id="KW-0548">Nucleotidyltransferase</keyword>
<reference evidence="1 2" key="1">
    <citation type="submission" date="2023-07" db="EMBL/GenBank/DDBJ databases">
        <title>Sorghum-associated microbial communities from plants grown in Nebraska, USA.</title>
        <authorList>
            <person name="Schachtman D."/>
        </authorList>
    </citation>
    <scope>NUCLEOTIDE SEQUENCE [LARGE SCALE GENOMIC DNA]</scope>
    <source>
        <strain evidence="1 2">BE308</strain>
    </source>
</reference>
<dbReference type="Pfam" id="PF04364">
    <property type="entry name" value="DNA_pol3_chi"/>
    <property type="match status" value="1"/>
</dbReference>